<evidence type="ECO:0000256" key="1">
    <source>
        <dbReference type="SAM" id="Phobius"/>
    </source>
</evidence>
<name>A0A1S1P5V8_METEX</name>
<protein>
    <submittedName>
        <fullName evidence="2">Uncharacterized protein</fullName>
    </submittedName>
</protein>
<accession>A0A1S1P5V8</accession>
<dbReference type="EMBL" id="MNAO01000183">
    <property type="protein sequence ID" value="OHV15982.1"/>
    <property type="molecule type" value="Genomic_DNA"/>
</dbReference>
<keyword evidence="1" id="KW-0472">Membrane</keyword>
<evidence type="ECO:0000313" key="2">
    <source>
        <dbReference type="EMBL" id="OHV15982.1"/>
    </source>
</evidence>
<feature type="transmembrane region" description="Helical" evidence="1">
    <location>
        <begin position="46"/>
        <end position="65"/>
    </location>
</feature>
<dbReference type="Proteomes" id="UP000180215">
    <property type="component" value="Unassembled WGS sequence"/>
</dbReference>
<proteinExistence type="predicted"/>
<reference evidence="2 3" key="1">
    <citation type="submission" date="2016-10" db="EMBL/GenBank/DDBJ databases">
        <title>Draft genome sequence of Methylobacterium extorquens CP3, a seed endophyte of Crotalaria pumila with plant growth-promoting and metal tolerance properties.</title>
        <authorList>
            <person name="Sanchez-Lopez A.S."/>
            <person name="Van Hamme J.D."/>
            <person name="Thijs S."/>
            <person name="Mcammond B.M."/>
            <person name="Stevens V."/>
            <person name="Gonzalez-Chavez M.D.C."/>
            <person name="Vangronsveld J."/>
        </authorList>
    </citation>
    <scope>NUCLEOTIDE SEQUENCE [LARGE SCALE GENOMIC DNA]</scope>
    <source>
        <strain evidence="2 3">CP3</strain>
    </source>
</reference>
<keyword evidence="1" id="KW-1133">Transmembrane helix</keyword>
<gene>
    <name evidence="2" type="ORF">BK022_15245</name>
</gene>
<comment type="caution">
    <text evidence="2">The sequence shown here is derived from an EMBL/GenBank/DDBJ whole genome shotgun (WGS) entry which is preliminary data.</text>
</comment>
<keyword evidence="1" id="KW-0812">Transmembrane</keyword>
<sequence>MSIAKVRQPEEQWIELPEPNLDRYMLRSCSRAANDNRRPAGEIFRVVQIGACVALIGATTLISALI</sequence>
<evidence type="ECO:0000313" key="3">
    <source>
        <dbReference type="Proteomes" id="UP000180215"/>
    </source>
</evidence>
<organism evidence="2 3">
    <name type="scientific">Methylorubrum extorquens</name>
    <name type="common">Methylobacterium dichloromethanicum</name>
    <name type="synonym">Methylobacterium extorquens</name>
    <dbReference type="NCBI Taxonomy" id="408"/>
    <lineage>
        <taxon>Bacteria</taxon>
        <taxon>Pseudomonadati</taxon>
        <taxon>Pseudomonadota</taxon>
        <taxon>Alphaproteobacteria</taxon>
        <taxon>Hyphomicrobiales</taxon>
        <taxon>Methylobacteriaceae</taxon>
        <taxon>Methylorubrum</taxon>
    </lineage>
</organism>
<dbReference type="AlphaFoldDB" id="A0A1S1P5V8"/>